<dbReference type="AlphaFoldDB" id="A0A2V1HL70"/>
<dbReference type="InterPro" id="IPR010819">
    <property type="entry name" value="AGE/CE"/>
</dbReference>
<keyword evidence="2" id="KW-0413">Isomerase</keyword>
<proteinExistence type="inferred from homology"/>
<dbReference type="GO" id="GO:0016853">
    <property type="term" value="F:isomerase activity"/>
    <property type="evidence" value="ECO:0007669"/>
    <property type="project" value="UniProtKB-KW"/>
</dbReference>
<dbReference type="Proteomes" id="UP000244893">
    <property type="component" value="Unassembled WGS sequence"/>
</dbReference>
<name>A0A2V1HL70_9MICO</name>
<comment type="similarity">
    <text evidence="1">Belongs to the N-acylglucosamine 2-epimerase family.</text>
</comment>
<dbReference type="GO" id="GO:0005975">
    <property type="term" value="P:carbohydrate metabolic process"/>
    <property type="evidence" value="ECO:0007669"/>
    <property type="project" value="InterPro"/>
</dbReference>
<dbReference type="Gene3D" id="1.50.10.10">
    <property type="match status" value="1"/>
</dbReference>
<dbReference type="SUPFAM" id="SSF48208">
    <property type="entry name" value="Six-hairpin glycosidases"/>
    <property type="match status" value="1"/>
</dbReference>
<dbReference type="InterPro" id="IPR012341">
    <property type="entry name" value="6hp_glycosidase-like_sf"/>
</dbReference>
<sequence length="447" mass="49520">MANRSPLGEGSALISLPVPPTSFTREQTMPFRPPIDPRAGTHLADLADEQDRLVGFFLSGLGDPSVPFSWLDIAGRPDRERPLPLYAVARLVHCFSVESLLGRAGAREFAQRAVRHLLDDFADLEFGGFRAEIGPTGSDRKELYGHAFALLAGASARQAHLDGAEELFDTARDAIDSHFWVEPDGVAVESWDRAFTGSEPYRGQNGNMHLTEAYLAAYEATGDAVFLDRARRIADRLVRRAAPTYGWRVPEHYTTDWQVDGDYNIDNPNDPFRPAGTLPGHALEWSRLLLGLRALRPDVDWAVEAAVQLFDTAVGDAWDTTHGGFAYSVDFDGRIINAHRMHWTVAEGIGASLSLYRATGEDRYRDWYSTFWDHVGTRVIDRKGGSWWHELDSANRPSFVTWDGKPDLYHAWQATLYARVDGDGGLAESASRGALLGARSIEGLPRG</sequence>
<keyword evidence="4" id="KW-1185">Reference proteome</keyword>
<dbReference type="OrthoDB" id="9806359at2"/>
<dbReference type="InterPro" id="IPR008928">
    <property type="entry name" value="6-hairpin_glycosidase_sf"/>
</dbReference>
<evidence type="ECO:0000256" key="2">
    <source>
        <dbReference type="ARBA" id="ARBA00023235"/>
    </source>
</evidence>
<dbReference type="PANTHER" id="PTHR15108">
    <property type="entry name" value="N-ACYLGLUCOSAMINE-2-EPIMERASE"/>
    <property type="match status" value="1"/>
</dbReference>
<evidence type="ECO:0000313" key="4">
    <source>
        <dbReference type="Proteomes" id="UP000244893"/>
    </source>
</evidence>
<comment type="caution">
    <text evidence="3">The sequence shown here is derived from an EMBL/GenBank/DDBJ whole genome shotgun (WGS) entry which is preliminary data.</text>
</comment>
<dbReference type="Pfam" id="PF07221">
    <property type="entry name" value="GlcNAc_2-epim"/>
    <property type="match status" value="1"/>
</dbReference>
<protein>
    <submittedName>
        <fullName evidence="3">N-acylglucosamine 2-epimerase</fullName>
    </submittedName>
</protein>
<organism evidence="3 4">
    <name type="scientific">Amnibacterium flavum</name>
    <dbReference type="NCBI Taxonomy" id="2173173"/>
    <lineage>
        <taxon>Bacteria</taxon>
        <taxon>Bacillati</taxon>
        <taxon>Actinomycetota</taxon>
        <taxon>Actinomycetes</taxon>
        <taxon>Micrococcales</taxon>
        <taxon>Microbacteriaceae</taxon>
        <taxon>Amnibacterium</taxon>
    </lineage>
</organism>
<accession>A0A2V1HL70</accession>
<evidence type="ECO:0000256" key="1">
    <source>
        <dbReference type="ARBA" id="ARBA00008558"/>
    </source>
</evidence>
<reference evidence="3 4" key="1">
    <citation type="submission" date="2018-05" db="EMBL/GenBank/DDBJ databases">
        <title>Amnibacterium sp. M8JJ-5, whole genome shotgun sequence.</title>
        <authorList>
            <person name="Tuo L."/>
        </authorList>
    </citation>
    <scope>NUCLEOTIDE SEQUENCE [LARGE SCALE GENOMIC DNA]</scope>
    <source>
        <strain evidence="3 4">M8JJ-5</strain>
    </source>
</reference>
<dbReference type="EMBL" id="QEOP01000004">
    <property type="protein sequence ID" value="PVZ93373.1"/>
    <property type="molecule type" value="Genomic_DNA"/>
</dbReference>
<gene>
    <name evidence="3" type="ORF">DDQ50_15460</name>
</gene>
<evidence type="ECO:0000313" key="3">
    <source>
        <dbReference type="EMBL" id="PVZ93373.1"/>
    </source>
</evidence>